<dbReference type="OrthoDB" id="438440at2759"/>
<dbReference type="SUPFAM" id="SSF53474">
    <property type="entry name" value="alpha/beta-Hydrolases"/>
    <property type="match status" value="1"/>
</dbReference>
<dbReference type="CDD" id="cd00519">
    <property type="entry name" value="Lipase_3"/>
    <property type="match status" value="1"/>
</dbReference>
<name>A0A1X2HY29_9FUNG</name>
<dbReference type="PANTHER" id="PTHR45856:SF24">
    <property type="entry name" value="FUNGAL LIPASE-LIKE DOMAIN-CONTAINING PROTEIN"/>
    <property type="match status" value="1"/>
</dbReference>
<dbReference type="Proteomes" id="UP000193560">
    <property type="component" value="Unassembled WGS sequence"/>
</dbReference>
<proteinExistence type="predicted"/>
<evidence type="ECO:0000259" key="1">
    <source>
        <dbReference type="Pfam" id="PF01764"/>
    </source>
</evidence>
<keyword evidence="3" id="KW-1185">Reference proteome</keyword>
<dbReference type="InterPro" id="IPR029058">
    <property type="entry name" value="AB_hydrolase_fold"/>
</dbReference>
<feature type="domain" description="Fungal lipase-type" evidence="1">
    <location>
        <begin position="54"/>
        <end position="190"/>
    </location>
</feature>
<reference evidence="2 3" key="1">
    <citation type="submission" date="2016-07" db="EMBL/GenBank/DDBJ databases">
        <title>Pervasive Adenine N6-methylation of Active Genes in Fungi.</title>
        <authorList>
            <consortium name="DOE Joint Genome Institute"/>
            <person name="Mondo S.J."/>
            <person name="Dannebaum R.O."/>
            <person name="Kuo R.C."/>
            <person name="Labutti K."/>
            <person name="Haridas S."/>
            <person name="Kuo A."/>
            <person name="Salamov A."/>
            <person name="Ahrendt S.R."/>
            <person name="Lipzen A."/>
            <person name="Sullivan W."/>
            <person name="Andreopoulos W.B."/>
            <person name="Clum A."/>
            <person name="Lindquist E."/>
            <person name="Daum C."/>
            <person name="Ramamoorthy G.K."/>
            <person name="Gryganskyi A."/>
            <person name="Culley D."/>
            <person name="Magnuson J.K."/>
            <person name="James T.Y."/>
            <person name="O'Malley M.A."/>
            <person name="Stajich J.E."/>
            <person name="Spatafora J.W."/>
            <person name="Visel A."/>
            <person name="Grigoriev I.V."/>
        </authorList>
    </citation>
    <scope>NUCLEOTIDE SEQUENCE [LARGE SCALE GENOMIC DNA]</scope>
    <source>
        <strain evidence="2 3">NRRL 1336</strain>
    </source>
</reference>
<sequence length="237" mass="26627">MLSSSAYCRSVVPGGKWLNKTSLAHLKFVDVVYSGKLADVAGYVVRDDRRKEIFLVFKGTSSFGNAVADMIFVKTKYHPVNGGASVHKGFYESYMLVQQKVLSLMGQEIKKHSDYHVTVTGHSLGGAYATLAALDLYQRDKRFNKKSMSIITFGEPRVGNPEFATYGASTGIEKKRVVFHKDIVPHVPPMMMGYLHFGTEYWVQKNKKDIYLCDSNHELKQCSNSIVPFTSLVDHTR</sequence>
<accession>A0A1X2HY29</accession>
<dbReference type="PANTHER" id="PTHR45856">
    <property type="entry name" value="ALPHA/BETA-HYDROLASES SUPERFAMILY PROTEIN"/>
    <property type="match status" value="1"/>
</dbReference>
<organism evidence="2 3">
    <name type="scientific">Absidia repens</name>
    <dbReference type="NCBI Taxonomy" id="90262"/>
    <lineage>
        <taxon>Eukaryota</taxon>
        <taxon>Fungi</taxon>
        <taxon>Fungi incertae sedis</taxon>
        <taxon>Mucoromycota</taxon>
        <taxon>Mucoromycotina</taxon>
        <taxon>Mucoromycetes</taxon>
        <taxon>Mucorales</taxon>
        <taxon>Cunninghamellaceae</taxon>
        <taxon>Absidia</taxon>
    </lineage>
</organism>
<dbReference type="EMBL" id="MCGE01000047">
    <property type="protein sequence ID" value="ORZ04953.1"/>
    <property type="molecule type" value="Genomic_DNA"/>
</dbReference>
<dbReference type="Gene3D" id="3.40.50.1820">
    <property type="entry name" value="alpha/beta hydrolase"/>
    <property type="match status" value="1"/>
</dbReference>
<comment type="caution">
    <text evidence="2">The sequence shown here is derived from an EMBL/GenBank/DDBJ whole genome shotgun (WGS) entry which is preliminary data.</text>
</comment>
<protein>
    <submittedName>
        <fullName evidence="2">Lipase</fullName>
    </submittedName>
</protein>
<dbReference type="GO" id="GO:0006629">
    <property type="term" value="P:lipid metabolic process"/>
    <property type="evidence" value="ECO:0007669"/>
    <property type="project" value="InterPro"/>
</dbReference>
<gene>
    <name evidence="2" type="ORF">BCR42DRAFT_338437</name>
</gene>
<dbReference type="STRING" id="90262.A0A1X2HY29"/>
<evidence type="ECO:0000313" key="3">
    <source>
        <dbReference type="Proteomes" id="UP000193560"/>
    </source>
</evidence>
<dbReference type="InterPro" id="IPR051218">
    <property type="entry name" value="Sec_MonoDiacylglyc_Lipase"/>
</dbReference>
<dbReference type="InterPro" id="IPR002921">
    <property type="entry name" value="Fungal_lipase-type"/>
</dbReference>
<dbReference type="AlphaFoldDB" id="A0A1X2HY29"/>
<evidence type="ECO:0000313" key="2">
    <source>
        <dbReference type="EMBL" id="ORZ04953.1"/>
    </source>
</evidence>
<dbReference type="Pfam" id="PF01764">
    <property type="entry name" value="Lipase_3"/>
    <property type="match status" value="1"/>
</dbReference>